<gene>
    <name evidence="1" type="ORF">POCTA_138.1.T0910183</name>
</gene>
<sequence>MFTHHQIEKLQKFLLDKFSFVFPELNFKWRVASCILCSVIAHHIMRLTTIDNSLIHQIQAVHHGQYFEPNGGIKISSLVPIVIMKDDQYLHHFFLEYIYTIRQILNFHYQKEQKKVIVILFSKFTTLQGFSIKAMSHFYSLVSCQYLIENLVIIGRLKHQIASADIKKKQTLKQFSVTLNLQVWRVVDVDIQYIHFFLQLIKYLSAHLQHCIILAQT</sequence>
<dbReference type="AlphaFoldDB" id="A0A8S1WQL4"/>
<dbReference type="Proteomes" id="UP000683925">
    <property type="component" value="Unassembled WGS sequence"/>
</dbReference>
<keyword evidence="2" id="KW-1185">Reference proteome</keyword>
<dbReference type="EMBL" id="CAJJDP010000090">
    <property type="protein sequence ID" value="CAD8188006.1"/>
    <property type="molecule type" value="Genomic_DNA"/>
</dbReference>
<name>A0A8S1WQL4_PAROT</name>
<proteinExistence type="predicted"/>
<protein>
    <submittedName>
        <fullName evidence="1">Uncharacterized protein</fullName>
    </submittedName>
</protein>
<reference evidence="1" key="1">
    <citation type="submission" date="2021-01" db="EMBL/GenBank/DDBJ databases">
        <authorList>
            <consortium name="Genoscope - CEA"/>
            <person name="William W."/>
        </authorList>
    </citation>
    <scope>NUCLEOTIDE SEQUENCE</scope>
</reference>
<evidence type="ECO:0000313" key="1">
    <source>
        <dbReference type="EMBL" id="CAD8188006.1"/>
    </source>
</evidence>
<comment type="caution">
    <text evidence="1">The sequence shown here is derived from an EMBL/GenBank/DDBJ whole genome shotgun (WGS) entry which is preliminary data.</text>
</comment>
<organism evidence="1 2">
    <name type="scientific">Paramecium octaurelia</name>
    <dbReference type="NCBI Taxonomy" id="43137"/>
    <lineage>
        <taxon>Eukaryota</taxon>
        <taxon>Sar</taxon>
        <taxon>Alveolata</taxon>
        <taxon>Ciliophora</taxon>
        <taxon>Intramacronucleata</taxon>
        <taxon>Oligohymenophorea</taxon>
        <taxon>Peniculida</taxon>
        <taxon>Parameciidae</taxon>
        <taxon>Paramecium</taxon>
    </lineage>
</organism>
<evidence type="ECO:0000313" key="2">
    <source>
        <dbReference type="Proteomes" id="UP000683925"/>
    </source>
</evidence>
<accession>A0A8S1WQL4</accession>